<dbReference type="GO" id="GO:0008909">
    <property type="term" value="F:isochorismate synthase activity"/>
    <property type="evidence" value="ECO:0007669"/>
    <property type="project" value="UniProtKB-EC"/>
</dbReference>
<evidence type="ECO:0000256" key="3">
    <source>
        <dbReference type="ARBA" id="ARBA00012824"/>
    </source>
</evidence>
<dbReference type="PANTHER" id="PTHR42839:SF2">
    <property type="entry name" value="ISOCHORISMATE SYNTHASE ENTC"/>
    <property type="match status" value="1"/>
</dbReference>
<dbReference type="InterPro" id="IPR004561">
    <property type="entry name" value="IsoChor_synthase"/>
</dbReference>
<feature type="domain" description="Chorismate-utilising enzyme C-terminal" evidence="6">
    <location>
        <begin position="203"/>
        <end position="455"/>
    </location>
</feature>
<evidence type="ECO:0000256" key="2">
    <source>
        <dbReference type="ARBA" id="ARBA00005297"/>
    </source>
</evidence>
<dbReference type="EC" id="5.4.4.2" evidence="3"/>
<organism evidence="7">
    <name type="scientific">hydrothermal vent metagenome</name>
    <dbReference type="NCBI Taxonomy" id="652676"/>
    <lineage>
        <taxon>unclassified sequences</taxon>
        <taxon>metagenomes</taxon>
        <taxon>ecological metagenomes</taxon>
    </lineage>
</organism>
<evidence type="ECO:0000256" key="1">
    <source>
        <dbReference type="ARBA" id="ARBA00000799"/>
    </source>
</evidence>
<accession>A0A3B0VHD6</accession>
<dbReference type="PANTHER" id="PTHR42839">
    <property type="entry name" value="ISOCHORISMATE SYNTHASE ENTC"/>
    <property type="match status" value="1"/>
</dbReference>
<name>A0A3B0VHD6_9ZZZZ</name>
<dbReference type="AlphaFoldDB" id="A0A3B0VHD6"/>
<dbReference type="InterPro" id="IPR015890">
    <property type="entry name" value="Chorismate_C"/>
</dbReference>
<keyword evidence="4 7" id="KW-0413">Isomerase</keyword>
<evidence type="ECO:0000256" key="4">
    <source>
        <dbReference type="ARBA" id="ARBA00023235"/>
    </source>
</evidence>
<dbReference type="Gene3D" id="3.60.120.10">
    <property type="entry name" value="Anthranilate synthase"/>
    <property type="match status" value="1"/>
</dbReference>
<dbReference type="NCBIfam" id="TIGR00543">
    <property type="entry name" value="isochor_syn"/>
    <property type="match status" value="1"/>
</dbReference>
<reference evidence="7" key="1">
    <citation type="submission" date="2018-06" db="EMBL/GenBank/DDBJ databases">
        <authorList>
            <person name="Zhirakovskaya E."/>
        </authorList>
    </citation>
    <scope>NUCLEOTIDE SEQUENCE</scope>
</reference>
<proteinExistence type="inferred from homology"/>
<evidence type="ECO:0000313" key="7">
    <source>
        <dbReference type="EMBL" id="VAW31476.1"/>
    </source>
</evidence>
<comment type="catalytic activity">
    <reaction evidence="1">
        <text>chorismate = isochorismate</text>
        <dbReference type="Rhea" id="RHEA:18985"/>
        <dbReference type="ChEBI" id="CHEBI:29748"/>
        <dbReference type="ChEBI" id="CHEBI:29780"/>
        <dbReference type="EC" id="5.4.4.2"/>
    </reaction>
</comment>
<sequence length="470" mass="52452">MKDNNKMNGRLISVSIPAPGVETAVFLQQAIGQERFYWHDANGGVALAGFGVAADLFAWGNGRFQQIQQQARQLFTNAIIHDNQNKLAGPRLFGGFAFIDNFIPDNTWSIHYPAQFILPHYQLSQQGEQSWLTLNAILPHNESPKAILPELQTALTTRLTLLKKPPRPPLTQAIADCPPPHPSNRKLPTPSPLHLNYPMPYPNWQTMINHATHTMQTSDLNKVVLSRVCEIRYRQKVDVDGTLAYLDDHYPDCYRFLFEPRPFHAFFGATPELLVQVNGRSLQTMGLAGSIARGKTPAEDETLAQELLNSAKNQHEHALVVESIRRRLEPLAAKLDIPSQPSILQLGYIQHLHTPIQASLHRADGILPILKNLHPTPALGGQPRHLAMPFISQAEPVPRGWYGAPVGWLNHNLDGAFGVAIRSAISQDRRVWLYSGAGIVADSDPQAEWEETKLKFRPMLNALQIVNGKL</sequence>
<evidence type="ECO:0000256" key="5">
    <source>
        <dbReference type="ARBA" id="ARBA00041564"/>
    </source>
</evidence>
<protein>
    <recommendedName>
        <fullName evidence="3">isochorismate synthase</fullName>
        <ecNumber evidence="3">5.4.4.2</ecNumber>
    </recommendedName>
    <alternativeName>
        <fullName evidence="5">Isochorismate mutase</fullName>
    </alternativeName>
</protein>
<dbReference type="Pfam" id="PF00425">
    <property type="entry name" value="Chorismate_bind"/>
    <property type="match status" value="1"/>
</dbReference>
<dbReference type="EMBL" id="UOEU01000228">
    <property type="protein sequence ID" value="VAW31476.1"/>
    <property type="molecule type" value="Genomic_DNA"/>
</dbReference>
<evidence type="ECO:0000259" key="6">
    <source>
        <dbReference type="Pfam" id="PF00425"/>
    </source>
</evidence>
<gene>
    <name evidence="7" type="ORF">MNBD_CHLOROFLEXI01-1266</name>
</gene>
<dbReference type="InterPro" id="IPR005801">
    <property type="entry name" value="ADC_synthase"/>
</dbReference>
<comment type="similarity">
    <text evidence="2">Belongs to the isochorismate synthase family.</text>
</comment>
<dbReference type="SUPFAM" id="SSF56322">
    <property type="entry name" value="ADC synthase"/>
    <property type="match status" value="1"/>
</dbReference>